<dbReference type="Gene3D" id="3.40.50.720">
    <property type="entry name" value="NAD(P)-binding Rossmann-like Domain"/>
    <property type="match status" value="1"/>
</dbReference>
<comment type="catalytic activity">
    <reaction evidence="9 10">
        <text>6-phospho-D-gluconate + NADP(+) = D-ribulose 5-phosphate + CO2 + NADPH</text>
        <dbReference type="Rhea" id="RHEA:10116"/>
        <dbReference type="ChEBI" id="CHEBI:16526"/>
        <dbReference type="ChEBI" id="CHEBI:57783"/>
        <dbReference type="ChEBI" id="CHEBI:58121"/>
        <dbReference type="ChEBI" id="CHEBI:58349"/>
        <dbReference type="ChEBI" id="CHEBI:58759"/>
        <dbReference type="EC" id="1.1.1.44"/>
    </reaction>
</comment>
<evidence type="ECO:0000313" key="13">
    <source>
        <dbReference type="Proteomes" id="UP001280581"/>
    </source>
</evidence>
<dbReference type="Gene3D" id="1.20.5.320">
    <property type="entry name" value="6-Phosphogluconate Dehydrogenase, domain 3"/>
    <property type="match status" value="1"/>
</dbReference>
<dbReference type="GO" id="GO:0019521">
    <property type="term" value="P:D-gluconate metabolic process"/>
    <property type="evidence" value="ECO:0007669"/>
    <property type="project" value="UniProtKB-KW"/>
</dbReference>
<dbReference type="PROSITE" id="PS00461">
    <property type="entry name" value="6PGD"/>
    <property type="match status" value="1"/>
</dbReference>
<dbReference type="FunFam" id="1.20.5.320:FF:000002">
    <property type="entry name" value="6-phosphogluconate dehydrogenase, decarboxylating"/>
    <property type="match status" value="1"/>
</dbReference>
<dbReference type="GO" id="GO:0009051">
    <property type="term" value="P:pentose-phosphate shunt, oxidative branch"/>
    <property type="evidence" value="ECO:0007669"/>
    <property type="project" value="UniProtKB-ARBA"/>
</dbReference>
<accession>A0AAN6LXN8</accession>
<sequence length="1154" mass="129941">MTEAVGDFGLIGLAVMGQNLILNAADHGFTVVAFNRTVAKVDRFLNDEAKGKSIVGAHSIKEFVSKLKKPRRMMMLVMAGKPVDDFIELLLNEGGVEEGDIIIDGGNSHYPDTNRRTQYLKTKGIRFVGTGVSGGEEGARYGPSIMPGGNEEAWPYIKDVLQSISAKSDGEACCQWVGDEGAGHYVKMVHNGIEYGDMQLICEAYDIMKRGLGMKNSEIGDVFTKWNKGVLDSFLIEITRDIMYKNDDADGVPIVEKILDSAGQKGTGKWTAINALDLGMPVTLIGEAVFARCLSSLKAERSRASGLLDGPTPSFSGDKQAFIDNLEQALYASKIISYAQGFMLIQNAAKEYKWKLNKPEIALMWRGGCIIRSVFLKDITKAYRANPDLENLLFDDFFNKAIHKAQSGWRDVVSKGALWGIPTPAFSTALSFYDGYRTKDLPANLLQAQRDYFGAHTFRVKPEFASETYPEGKDIHVNWTGRGGQKLPFFFGDYSYQSLPTENSIRLLELIPSKDKNTVRCSLKTFELADAPNFKALSYTWGHSDTIIGRPSTPTREALKRCITRSRSTRFFVPENETDYTGRMRRQHIICDDRLMKVTGNLQDALRMLSDSINMPLMPKIPSYYWVDALCVNQENVLERNSQVARMAEIFRQASGVVVWLGQEDMYTADAFEVIQKVSAVPESDWSRIRYTSFYESGATESYNPDLTYHNWLGFITLINRPWFKRAWVVQEITLGNSPVVVCGNKTISWEKLSRTMSFIKTTKWYHHLQTEKMKHIVEIKKFPGIYKRHRYSKSTDPRDKVYAFLGLANLKMRPFHTNPKAITPDYNLSVQQVYIETAKALLTGYGNLSVLSHVEDPSIRRIMGLPSWVPDYSVSLEPYPLRYRGLGNWRASGNLRWQKNVFAMDGGLLDVQGYHLGYIDQTSILSDESLDPSASWASIVRLALSLEHPYPDPSGTGGDPSRVEILWRTLTTDSYAHACPAPSTVGSLFIDYILNLQIRHRLMPWSSRDTFQPHHSPLSESIYPEWRILLSLEPSGSAYSLDAYKKRLTTLVEEMFNGTYSPIGLAQLQHELDQSGGKKRRLFRTHGGHLGTGPRSLQPGEEVWILHQGSLPFVLRPQQKSGYYRLVGEAFVYGVMHGEALDMGLRHQKVTIE</sequence>
<comment type="function">
    <text evidence="1">Catalyzes the oxidative decarboxylation of 6-phosphogluconate to ribulose 5-phosphate and CO(2), with concomitant reduction of NADP to NADPH.</text>
</comment>
<dbReference type="GO" id="GO:0004616">
    <property type="term" value="F:phosphogluconate dehydrogenase (decarboxylating) activity"/>
    <property type="evidence" value="ECO:0007669"/>
    <property type="project" value="UniProtKB-EC"/>
</dbReference>
<dbReference type="Pfam" id="PF03446">
    <property type="entry name" value="NAD_binding_2"/>
    <property type="match status" value="1"/>
</dbReference>
<dbReference type="Proteomes" id="UP001280581">
    <property type="component" value="Unassembled WGS sequence"/>
</dbReference>
<dbReference type="SMART" id="SM01350">
    <property type="entry name" value="6PGD"/>
    <property type="match status" value="1"/>
</dbReference>
<dbReference type="InterPro" id="IPR010730">
    <property type="entry name" value="HET"/>
</dbReference>
<dbReference type="PANTHER" id="PTHR11811">
    <property type="entry name" value="6-PHOSPHOGLUCONATE DEHYDROGENASE"/>
    <property type="match status" value="1"/>
</dbReference>
<dbReference type="InterPro" id="IPR036291">
    <property type="entry name" value="NAD(P)-bd_dom_sf"/>
</dbReference>
<evidence type="ECO:0000256" key="1">
    <source>
        <dbReference type="ARBA" id="ARBA00002526"/>
    </source>
</evidence>
<dbReference type="InterPro" id="IPR013328">
    <property type="entry name" value="6PGD_dom2"/>
</dbReference>
<evidence type="ECO:0000256" key="8">
    <source>
        <dbReference type="ARBA" id="ARBA00023126"/>
    </source>
</evidence>
<evidence type="ECO:0000256" key="3">
    <source>
        <dbReference type="ARBA" id="ARBA00008419"/>
    </source>
</evidence>
<gene>
    <name evidence="12" type="ORF">GRF29_96g1145168</name>
</gene>
<keyword evidence="13" id="KW-1185">Reference proteome</keyword>
<evidence type="ECO:0000256" key="4">
    <source>
        <dbReference type="ARBA" id="ARBA00011738"/>
    </source>
</evidence>
<reference evidence="12 13" key="1">
    <citation type="submission" date="2021-02" db="EMBL/GenBank/DDBJ databases">
        <title>Genome assembly of Pseudopithomyces chartarum.</title>
        <authorList>
            <person name="Jauregui R."/>
            <person name="Singh J."/>
            <person name="Voisey C."/>
        </authorList>
    </citation>
    <scope>NUCLEOTIDE SEQUENCE [LARGE SCALE GENOMIC DNA]</scope>
    <source>
        <strain evidence="12 13">AGR01</strain>
    </source>
</reference>
<evidence type="ECO:0000256" key="7">
    <source>
        <dbReference type="ARBA" id="ARBA00023064"/>
    </source>
</evidence>
<dbReference type="Pfam" id="PF06985">
    <property type="entry name" value="HET"/>
    <property type="match status" value="1"/>
</dbReference>
<dbReference type="SUPFAM" id="SSF48179">
    <property type="entry name" value="6-phosphogluconate dehydrogenase C-terminal domain-like"/>
    <property type="match status" value="1"/>
</dbReference>
<dbReference type="FunFam" id="1.10.1040.10:FF:000002">
    <property type="entry name" value="6-phosphogluconate dehydrogenase, decarboxylating"/>
    <property type="match status" value="1"/>
</dbReference>
<proteinExistence type="inferred from homology"/>
<protein>
    <recommendedName>
        <fullName evidence="10">6-phosphogluconate dehydrogenase, decarboxylating</fullName>
        <ecNumber evidence="10">1.1.1.44</ecNumber>
    </recommendedName>
</protein>
<dbReference type="AlphaFoldDB" id="A0AAN6LXN8"/>
<keyword evidence="6 10" id="KW-0560">Oxidoreductase</keyword>
<organism evidence="12 13">
    <name type="scientific">Pseudopithomyces chartarum</name>
    <dbReference type="NCBI Taxonomy" id="1892770"/>
    <lineage>
        <taxon>Eukaryota</taxon>
        <taxon>Fungi</taxon>
        <taxon>Dikarya</taxon>
        <taxon>Ascomycota</taxon>
        <taxon>Pezizomycotina</taxon>
        <taxon>Dothideomycetes</taxon>
        <taxon>Pleosporomycetidae</taxon>
        <taxon>Pleosporales</taxon>
        <taxon>Massarineae</taxon>
        <taxon>Didymosphaeriaceae</taxon>
        <taxon>Pseudopithomyces</taxon>
    </lineage>
</organism>
<dbReference type="InterPro" id="IPR006113">
    <property type="entry name" value="6PGDH_Gnd/GntZ"/>
</dbReference>
<dbReference type="GO" id="GO:0050661">
    <property type="term" value="F:NADP binding"/>
    <property type="evidence" value="ECO:0007669"/>
    <property type="project" value="InterPro"/>
</dbReference>
<dbReference type="NCBIfam" id="TIGR00873">
    <property type="entry name" value="gnd"/>
    <property type="match status" value="1"/>
</dbReference>
<dbReference type="EMBL" id="WVTA01000008">
    <property type="protein sequence ID" value="KAK3208017.1"/>
    <property type="molecule type" value="Genomic_DNA"/>
</dbReference>
<keyword evidence="7 10" id="KW-0311">Gluconate utilization</keyword>
<evidence type="ECO:0000256" key="5">
    <source>
        <dbReference type="ARBA" id="ARBA00022857"/>
    </source>
</evidence>
<comment type="subunit">
    <text evidence="4">Homodimer.</text>
</comment>
<dbReference type="FunFam" id="3.40.50.720:FF:000007">
    <property type="entry name" value="6-phosphogluconate dehydrogenase, decarboxylating"/>
    <property type="match status" value="1"/>
</dbReference>
<comment type="caution">
    <text evidence="12">The sequence shown here is derived from an EMBL/GenBank/DDBJ whole genome shotgun (WGS) entry which is preliminary data.</text>
</comment>
<dbReference type="Pfam" id="PF26639">
    <property type="entry name" value="Het-6_barrel"/>
    <property type="match status" value="1"/>
</dbReference>
<evidence type="ECO:0000256" key="10">
    <source>
        <dbReference type="RuleBase" id="RU000485"/>
    </source>
</evidence>
<keyword evidence="8 10" id="KW-0570">Pentose shunt</keyword>
<evidence type="ECO:0000313" key="12">
    <source>
        <dbReference type="EMBL" id="KAK3208017.1"/>
    </source>
</evidence>
<dbReference type="NCBIfam" id="NF006765">
    <property type="entry name" value="PRK09287.1"/>
    <property type="match status" value="1"/>
</dbReference>
<dbReference type="InterPro" id="IPR006184">
    <property type="entry name" value="6PGdom_BS"/>
</dbReference>
<dbReference type="InterPro" id="IPR006114">
    <property type="entry name" value="6PGDH_C"/>
</dbReference>
<dbReference type="InterPro" id="IPR008927">
    <property type="entry name" value="6-PGluconate_DH-like_C_sf"/>
</dbReference>
<feature type="domain" description="6-phosphogluconate dehydrogenase C-terminal" evidence="11">
    <location>
        <begin position="183"/>
        <end position="480"/>
    </location>
</feature>
<keyword evidence="5 10" id="KW-0521">NADP</keyword>
<name>A0AAN6LXN8_9PLEO</name>
<dbReference type="InterPro" id="IPR006115">
    <property type="entry name" value="6PGDH_NADP-bd"/>
</dbReference>
<dbReference type="SUPFAM" id="SSF51735">
    <property type="entry name" value="NAD(P)-binding Rossmann-fold domains"/>
    <property type="match status" value="1"/>
</dbReference>
<evidence type="ECO:0000256" key="6">
    <source>
        <dbReference type="ARBA" id="ARBA00023002"/>
    </source>
</evidence>
<dbReference type="PRINTS" id="PR00076">
    <property type="entry name" value="6PGDHDRGNASE"/>
</dbReference>
<comment type="similarity">
    <text evidence="3 10">Belongs to the 6-phosphogluconate dehydrogenase family.</text>
</comment>
<dbReference type="InterPro" id="IPR006183">
    <property type="entry name" value="Pgluconate_DH"/>
</dbReference>
<evidence type="ECO:0000256" key="9">
    <source>
        <dbReference type="ARBA" id="ARBA00048640"/>
    </source>
</evidence>
<evidence type="ECO:0000256" key="2">
    <source>
        <dbReference type="ARBA" id="ARBA00004874"/>
    </source>
</evidence>
<comment type="pathway">
    <text evidence="2 10">Carbohydrate degradation; pentose phosphate pathway; D-ribulose 5-phosphate from D-glucose 6-phosphate (oxidative stage): step 3/3.</text>
</comment>
<dbReference type="Pfam" id="PF00393">
    <property type="entry name" value="6PGD"/>
    <property type="match status" value="1"/>
</dbReference>
<dbReference type="Gene3D" id="1.10.1040.10">
    <property type="entry name" value="N-(1-d-carboxylethyl)-l-norvaline Dehydrogenase, domain 2"/>
    <property type="match status" value="1"/>
</dbReference>
<evidence type="ECO:0000259" key="11">
    <source>
        <dbReference type="SMART" id="SM01350"/>
    </source>
</evidence>
<dbReference type="EC" id="1.1.1.44" evidence="10"/>